<reference evidence="2" key="1">
    <citation type="submission" date="2016-03" db="EMBL/GenBank/DDBJ databases">
        <title>Updated assembly of Pseudogymnoascus destructans, the fungus causing white-nose syndrome of bats.</title>
        <authorList>
            <person name="Palmer J.M."/>
            <person name="Drees K.P."/>
            <person name="Foster J.T."/>
            <person name="Lindner D.L."/>
        </authorList>
    </citation>
    <scope>NUCLEOTIDE SEQUENCE [LARGE SCALE GENOMIC DNA]</scope>
    <source>
        <strain evidence="2">20631-21</strain>
    </source>
</reference>
<feature type="domain" description="Tc1-like transposase DDE" evidence="1">
    <location>
        <begin position="47"/>
        <end position="111"/>
    </location>
</feature>
<dbReference type="Pfam" id="PF13358">
    <property type="entry name" value="DDE_3"/>
    <property type="match status" value="1"/>
</dbReference>
<accession>A0A2P6FGH8</accession>
<dbReference type="EMBL" id="KV441388">
    <property type="protein sequence ID" value="PQM43469.1"/>
    <property type="molecule type" value="Genomic_DNA"/>
</dbReference>
<proteinExistence type="predicted"/>
<dbReference type="InterPro" id="IPR038717">
    <property type="entry name" value="Tc1-like_DDE_dom"/>
</dbReference>
<dbReference type="RefSeq" id="XP_024328777.1">
    <property type="nucleotide sequence ID" value="XM_024473009.1"/>
</dbReference>
<dbReference type="OrthoDB" id="3478007at2759"/>
<organism evidence="2">
    <name type="scientific">Pseudogymnoascus destructans</name>
    <dbReference type="NCBI Taxonomy" id="655981"/>
    <lineage>
        <taxon>Eukaryota</taxon>
        <taxon>Fungi</taxon>
        <taxon>Dikarya</taxon>
        <taxon>Ascomycota</taxon>
        <taxon>Pezizomycotina</taxon>
        <taxon>Leotiomycetes</taxon>
        <taxon>Thelebolales</taxon>
        <taxon>Thelebolaceae</taxon>
        <taxon>Pseudogymnoascus</taxon>
    </lineage>
</organism>
<protein>
    <recommendedName>
        <fullName evidence="1">Tc1-like transposase DDE domain-containing protein</fullName>
    </recommendedName>
</protein>
<dbReference type="AlphaFoldDB" id="A0A2P6FGH8"/>
<dbReference type="GO" id="GO:0003676">
    <property type="term" value="F:nucleic acid binding"/>
    <property type="evidence" value="ECO:0007669"/>
    <property type="project" value="InterPro"/>
</dbReference>
<name>A0A2P6FGH8_9PEZI</name>
<evidence type="ECO:0000313" key="2">
    <source>
        <dbReference type="EMBL" id="PQM43469.1"/>
    </source>
</evidence>
<gene>
    <name evidence="2" type="ORF">VC83_09596</name>
</gene>
<dbReference type="InterPro" id="IPR036397">
    <property type="entry name" value="RNaseH_sf"/>
</dbReference>
<dbReference type="GeneID" id="36292626"/>
<dbReference type="Gene3D" id="3.30.420.10">
    <property type="entry name" value="Ribonuclease H-like superfamily/Ribonuclease H"/>
    <property type="match status" value="1"/>
</dbReference>
<dbReference type="VEuPathDB" id="FungiDB:GMDG_08838"/>
<dbReference type="Proteomes" id="UP000077154">
    <property type="component" value="Unassembled WGS sequence"/>
</dbReference>
<evidence type="ECO:0000259" key="1">
    <source>
        <dbReference type="Pfam" id="PF13358"/>
    </source>
</evidence>
<sequence length="151" mass="17169">MFWGCFSGGLGKGPILFWEKEYGKIGAESYMAYTVPLIHGWLRLYPGLTLMQDGAPGHRAAATYEELRSRGICPIEWPPYSPDLNPIERVWHIMKNYLQDNHPEHMSYDQLRVAVKEAWEQVGEAELNALLNSMPTRMAAVIAANGMHTEY</sequence>